<dbReference type="RefSeq" id="WP_379149516.1">
    <property type="nucleotide sequence ID" value="NZ_JBHSRJ010000001.1"/>
</dbReference>
<protein>
    <submittedName>
        <fullName evidence="2">Uncharacterized protein</fullName>
    </submittedName>
</protein>
<gene>
    <name evidence="2" type="ORF">ACFPYL_01200</name>
</gene>
<accession>A0ABW1LCQ1</accession>
<reference evidence="3" key="1">
    <citation type="journal article" date="2019" name="Int. J. Syst. Evol. Microbiol.">
        <title>The Global Catalogue of Microorganisms (GCM) 10K type strain sequencing project: providing services to taxonomists for standard genome sequencing and annotation.</title>
        <authorList>
            <consortium name="The Broad Institute Genomics Platform"/>
            <consortium name="The Broad Institute Genome Sequencing Center for Infectious Disease"/>
            <person name="Wu L."/>
            <person name="Ma J."/>
        </authorList>
    </citation>
    <scope>NUCLEOTIDE SEQUENCE [LARGE SCALE GENOMIC DNA]</scope>
    <source>
        <strain evidence="3">CCUG 54522</strain>
    </source>
</reference>
<evidence type="ECO:0000313" key="3">
    <source>
        <dbReference type="Proteomes" id="UP001596135"/>
    </source>
</evidence>
<evidence type="ECO:0000256" key="1">
    <source>
        <dbReference type="SAM" id="MobiDB-lite"/>
    </source>
</evidence>
<evidence type="ECO:0000313" key="2">
    <source>
        <dbReference type="EMBL" id="MFC6041669.1"/>
    </source>
</evidence>
<proteinExistence type="predicted"/>
<feature type="region of interest" description="Disordered" evidence="1">
    <location>
        <begin position="176"/>
        <end position="197"/>
    </location>
</feature>
<dbReference type="Proteomes" id="UP001596135">
    <property type="component" value="Unassembled WGS sequence"/>
</dbReference>
<dbReference type="EMBL" id="JBHSRJ010000001">
    <property type="protein sequence ID" value="MFC6041669.1"/>
    <property type="molecule type" value="Genomic_DNA"/>
</dbReference>
<sequence>MTVAPFGVGQHPDLSEFFIHLTGRPLGDTPPPAAHVGSTAEGRLASILASRRLKASSVYGSPPVVCLCDVTRKAANVLLANGVTNRGPYDPWGLLLSRQGCIDRGLRPVLYLSAAEERQILNRAHTSDLMEWRIVRYDPPWTDWTHEREWRFGFPQGSNDPGVDISDLIHGVIVGQPGWAPGPSGPTPDDPHQPRLGRDVKRYAWNGTQIVDDGNLTL</sequence>
<comment type="caution">
    <text evidence="2">The sequence shown here is derived from an EMBL/GenBank/DDBJ whole genome shotgun (WGS) entry which is preliminary data.</text>
</comment>
<keyword evidence="3" id="KW-1185">Reference proteome</keyword>
<organism evidence="2 3">
    <name type="scientific">Nocardioides hankookensis</name>
    <dbReference type="NCBI Taxonomy" id="443157"/>
    <lineage>
        <taxon>Bacteria</taxon>
        <taxon>Bacillati</taxon>
        <taxon>Actinomycetota</taxon>
        <taxon>Actinomycetes</taxon>
        <taxon>Propionibacteriales</taxon>
        <taxon>Nocardioidaceae</taxon>
        <taxon>Nocardioides</taxon>
    </lineage>
</organism>
<name>A0ABW1LCQ1_9ACTN</name>